<evidence type="ECO:0000256" key="4">
    <source>
        <dbReference type="SAM" id="Phobius"/>
    </source>
</evidence>
<dbReference type="GO" id="GO:0005794">
    <property type="term" value="C:Golgi apparatus"/>
    <property type="evidence" value="ECO:0007669"/>
    <property type="project" value="TreeGrafter"/>
</dbReference>
<name>A0A8H3HDE1_9AGAM</name>
<feature type="domain" description="Stealth protein CR2 conserved region 2" evidence="5">
    <location>
        <begin position="265"/>
        <end position="344"/>
    </location>
</feature>
<dbReference type="Proteomes" id="UP000663853">
    <property type="component" value="Unassembled WGS sequence"/>
</dbReference>
<dbReference type="Pfam" id="PF11380">
    <property type="entry name" value="Stealth_CR2"/>
    <property type="match status" value="1"/>
</dbReference>
<dbReference type="InterPro" id="IPR047141">
    <property type="entry name" value="Stealth"/>
</dbReference>
<proteinExistence type="inferred from homology"/>
<dbReference type="InterPro" id="IPR021520">
    <property type="entry name" value="Stealth_CR2"/>
</dbReference>
<keyword evidence="4" id="KW-0472">Membrane</keyword>
<comment type="caution">
    <text evidence="7">The sequence shown here is derived from an EMBL/GenBank/DDBJ whole genome shotgun (WGS) entry which is preliminary data.</text>
</comment>
<dbReference type="Pfam" id="PF17102">
    <property type="entry name" value="Stealth_CR3"/>
    <property type="match status" value="1"/>
</dbReference>
<sequence length="730" mass="82194">MRLLDFVAVINSRLLTVLLLFNVSFVSVLFLTSDFPQAIGTLLEEHFTQYRSPDEADIEPSITSNTEQPALYGPSPDWLIAVLNDDDLPCDSLPPPVSGQKHGYSYPPSSKQGLQSKYLPFQRQLDNPQRPKLDSELDITDICVDSSITNGNLCVAYTTVAPKLDVVWTFANGSGVLHEKWRKVRQVQQQLQRAGTLAPRAARAATRRVAAGTETKLFRDHDELRHSMRSVLQHFRPYTSQFHLLASDFSFPSCNPDDYAGWRLGQIPQWLRLDNPYKWRDGGVELNVVPHAKFFNENYRYTTFNSLAIESQFGNLNVSDAFIYLNDDFYFAADLSPWDFYTQSYGLVLRMQSDLLVSSLVDGARPSDGEWHSLEFSNRLLSDRFGLRKRPYVIHEAKASKRSLLSEISLMWSTEMAETSVHPFRTDPLLRDAHMGFMAAHFVVERWREGLLWSWIVARLGGQDDEWDAMTSMQAWRELGGDYTTPDMTLLVESPSRDSLSDERLAEAQAAVPGAHERHSTKYSFTSQDGYPYTFLGDRGMGHWPGFPTQYMRCAIQFSTCFPSDLSGASNAFKHMAFKEPQCGDCIIQALVGASGNLGLSAFLPPAAHGAKDTEGLKEGTIPHLPLVSDYRSGDFSLKAVVGDSTDDIRFWTVKMLQRYRFVLGDTPSIFAMVTSTYSAETPFKAMRNDPSIALLCLNDDLSGSDAEAADKALRREQDKRWPHPAAWEV</sequence>
<dbReference type="PANTHER" id="PTHR24045">
    <property type="match status" value="1"/>
</dbReference>
<evidence type="ECO:0000259" key="6">
    <source>
        <dbReference type="Pfam" id="PF17102"/>
    </source>
</evidence>
<keyword evidence="4" id="KW-0812">Transmembrane</keyword>
<evidence type="ECO:0008006" key="9">
    <source>
        <dbReference type="Google" id="ProtNLM"/>
    </source>
</evidence>
<gene>
    <name evidence="7" type="ORF">RDB_LOCUS146702</name>
</gene>
<accession>A0A8H3HDE1</accession>
<dbReference type="AlphaFoldDB" id="A0A8H3HDE1"/>
<dbReference type="InterPro" id="IPR031357">
    <property type="entry name" value="Stealth_CR3"/>
</dbReference>
<feature type="transmembrane region" description="Helical" evidence="4">
    <location>
        <begin position="12"/>
        <end position="31"/>
    </location>
</feature>
<dbReference type="GO" id="GO:0046835">
    <property type="term" value="P:carbohydrate phosphorylation"/>
    <property type="evidence" value="ECO:0007669"/>
    <property type="project" value="TreeGrafter"/>
</dbReference>
<evidence type="ECO:0000259" key="5">
    <source>
        <dbReference type="Pfam" id="PF11380"/>
    </source>
</evidence>
<evidence type="ECO:0000256" key="3">
    <source>
        <dbReference type="SAM" id="MobiDB-lite"/>
    </source>
</evidence>
<evidence type="ECO:0000313" key="8">
    <source>
        <dbReference type="Proteomes" id="UP000663853"/>
    </source>
</evidence>
<evidence type="ECO:0000313" key="7">
    <source>
        <dbReference type="EMBL" id="CAE6520913.1"/>
    </source>
</evidence>
<keyword evidence="2" id="KW-0808">Transferase</keyword>
<feature type="domain" description="Stealth protein CR3 conserved region 3" evidence="6">
    <location>
        <begin position="395"/>
        <end position="445"/>
    </location>
</feature>
<evidence type="ECO:0000256" key="2">
    <source>
        <dbReference type="ARBA" id="ARBA00022679"/>
    </source>
</evidence>
<evidence type="ECO:0000256" key="1">
    <source>
        <dbReference type="ARBA" id="ARBA00007583"/>
    </source>
</evidence>
<reference evidence="7" key="1">
    <citation type="submission" date="2021-01" db="EMBL/GenBank/DDBJ databases">
        <authorList>
            <person name="Kaushik A."/>
        </authorList>
    </citation>
    <scope>NUCLEOTIDE SEQUENCE</scope>
    <source>
        <strain evidence="7">AG6-10EEA</strain>
    </source>
</reference>
<protein>
    <recommendedName>
        <fullName evidence="9">Exopolysaccharide phosphotransferase</fullName>
    </recommendedName>
</protein>
<keyword evidence="4" id="KW-1133">Transmembrane helix</keyword>
<organism evidence="7 8">
    <name type="scientific">Rhizoctonia solani</name>
    <dbReference type="NCBI Taxonomy" id="456999"/>
    <lineage>
        <taxon>Eukaryota</taxon>
        <taxon>Fungi</taxon>
        <taxon>Dikarya</taxon>
        <taxon>Basidiomycota</taxon>
        <taxon>Agaricomycotina</taxon>
        <taxon>Agaricomycetes</taxon>
        <taxon>Cantharellales</taxon>
        <taxon>Ceratobasidiaceae</taxon>
        <taxon>Rhizoctonia</taxon>
    </lineage>
</organism>
<dbReference type="GO" id="GO:0003976">
    <property type="term" value="F:UDP-N-acetylglucosamine-lysosomal-enzyme N-acetylglucosaminephosphotransferase activity"/>
    <property type="evidence" value="ECO:0007669"/>
    <property type="project" value="TreeGrafter"/>
</dbReference>
<comment type="similarity">
    <text evidence="1">Belongs to the stealth family.</text>
</comment>
<dbReference type="PANTHER" id="PTHR24045:SF0">
    <property type="entry name" value="N-ACETYLGLUCOSAMINE-1-PHOSPHOTRANSFERASE SUBUNITS ALPHA_BETA"/>
    <property type="match status" value="1"/>
</dbReference>
<feature type="region of interest" description="Disordered" evidence="3">
    <location>
        <begin position="92"/>
        <end position="112"/>
    </location>
</feature>
<dbReference type="EMBL" id="CAJMXA010003884">
    <property type="protein sequence ID" value="CAE6520913.1"/>
    <property type="molecule type" value="Genomic_DNA"/>
</dbReference>